<proteinExistence type="predicted"/>
<protein>
    <recommendedName>
        <fullName evidence="2">VOC domain-containing protein</fullName>
    </recommendedName>
</protein>
<comment type="caution">
    <text evidence="3">The sequence shown here is derived from an EMBL/GenBank/DDBJ whole genome shotgun (WGS) entry which is preliminary data.</text>
</comment>
<keyword evidence="4" id="KW-1185">Reference proteome</keyword>
<feature type="region of interest" description="Disordered" evidence="1">
    <location>
        <begin position="113"/>
        <end position="142"/>
    </location>
</feature>
<dbReference type="Pfam" id="PF00903">
    <property type="entry name" value="Glyoxalase"/>
    <property type="match status" value="1"/>
</dbReference>
<dbReference type="InterPro" id="IPR029068">
    <property type="entry name" value="Glyas_Bleomycin-R_OHBP_Dase"/>
</dbReference>
<sequence>MDLKLEVIVLPVSDVDRAKNFYEAAGFRLDIDYVASEDFRGVQFTPPGSECSIIFGKGVTSAPPGSAQGLYLVVFDIEEARAELVGRGVDVSEVFHDGAGLFHHGHDAGRVVHEEEGDRLTGPHPDRADYGSYADFSDPDGNGWVLQEVKQRAPGR</sequence>
<dbReference type="Proteomes" id="UP000600365">
    <property type="component" value="Unassembled WGS sequence"/>
</dbReference>
<feature type="domain" description="VOC" evidence="2">
    <location>
        <begin position="4"/>
        <end position="149"/>
    </location>
</feature>
<dbReference type="Gene3D" id="3.10.180.10">
    <property type="entry name" value="2,3-Dihydroxybiphenyl 1,2-Dioxygenase, domain 1"/>
    <property type="match status" value="1"/>
</dbReference>
<dbReference type="InterPro" id="IPR037523">
    <property type="entry name" value="VOC_core"/>
</dbReference>
<dbReference type="AlphaFoldDB" id="A0A917Y9A3"/>
<evidence type="ECO:0000259" key="2">
    <source>
        <dbReference type="PROSITE" id="PS51819"/>
    </source>
</evidence>
<dbReference type="RefSeq" id="WP_189189241.1">
    <property type="nucleotide sequence ID" value="NZ_BMMM01000012.1"/>
</dbReference>
<name>A0A917Y9A3_9ACTN</name>
<accession>A0A917Y9A3</accession>
<feature type="compositionally biased region" description="Basic and acidic residues" evidence="1">
    <location>
        <begin position="113"/>
        <end position="129"/>
    </location>
</feature>
<evidence type="ECO:0000313" key="4">
    <source>
        <dbReference type="Proteomes" id="UP000600365"/>
    </source>
</evidence>
<dbReference type="EMBL" id="BMMM01000012">
    <property type="protein sequence ID" value="GGN77776.1"/>
    <property type="molecule type" value="Genomic_DNA"/>
</dbReference>
<evidence type="ECO:0000313" key="3">
    <source>
        <dbReference type="EMBL" id="GGN77776.1"/>
    </source>
</evidence>
<dbReference type="SUPFAM" id="SSF54593">
    <property type="entry name" value="Glyoxalase/Bleomycin resistance protein/Dihydroxybiphenyl dioxygenase"/>
    <property type="match status" value="1"/>
</dbReference>
<evidence type="ECO:0000256" key="1">
    <source>
        <dbReference type="SAM" id="MobiDB-lite"/>
    </source>
</evidence>
<organism evidence="3 4">
    <name type="scientific">Streptomyces albiflavescens</name>
    <dbReference type="NCBI Taxonomy" id="1623582"/>
    <lineage>
        <taxon>Bacteria</taxon>
        <taxon>Bacillati</taxon>
        <taxon>Actinomycetota</taxon>
        <taxon>Actinomycetes</taxon>
        <taxon>Kitasatosporales</taxon>
        <taxon>Streptomycetaceae</taxon>
        <taxon>Streptomyces</taxon>
    </lineage>
</organism>
<gene>
    <name evidence="3" type="ORF">GCM10011579_060310</name>
</gene>
<reference evidence="3 4" key="1">
    <citation type="journal article" date="2014" name="Int. J. Syst. Evol. Microbiol.">
        <title>Complete genome sequence of Corynebacterium casei LMG S-19264T (=DSM 44701T), isolated from a smear-ripened cheese.</title>
        <authorList>
            <consortium name="US DOE Joint Genome Institute (JGI-PGF)"/>
            <person name="Walter F."/>
            <person name="Albersmeier A."/>
            <person name="Kalinowski J."/>
            <person name="Ruckert C."/>
        </authorList>
    </citation>
    <scope>NUCLEOTIDE SEQUENCE [LARGE SCALE GENOMIC DNA]</scope>
    <source>
        <strain evidence="3 4">CGMCC 4.7111</strain>
    </source>
</reference>
<dbReference type="PROSITE" id="PS51819">
    <property type="entry name" value="VOC"/>
    <property type="match status" value="1"/>
</dbReference>
<dbReference type="InterPro" id="IPR004360">
    <property type="entry name" value="Glyas_Fos-R_dOase_dom"/>
</dbReference>